<organism evidence="6 7">
    <name type="scientific">Chitinimonas lacunae</name>
    <dbReference type="NCBI Taxonomy" id="1963018"/>
    <lineage>
        <taxon>Bacteria</taxon>
        <taxon>Pseudomonadati</taxon>
        <taxon>Pseudomonadota</taxon>
        <taxon>Betaproteobacteria</taxon>
        <taxon>Neisseriales</taxon>
        <taxon>Chitinibacteraceae</taxon>
        <taxon>Chitinimonas</taxon>
    </lineage>
</organism>
<dbReference type="Proteomes" id="UP001595791">
    <property type="component" value="Unassembled WGS sequence"/>
</dbReference>
<dbReference type="PANTHER" id="PTHR42792">
    <property type="entry name" value="FLAGELLIN"/>
    <property type="match status" value="1"/>
</dbReference>
<feature type="domain" description="Flagellin N-terminal" evidence="5">
    <location>
        <begin position="7"/>
        <end position="140"/>
    </location>
</feature>
<dbReference type="PANTHER" id="PTHR42792:SF1">
    <property type="entry name" value="FLAGELLAR HOOK-ASSOCIATED PROTEIN 3"/>
    <property type="match status" value="1"/>
</dbReference>
<gene>
    <name evidence="6" type="primary">flgL</name>
    <name evidence="6" type="ORF">ACFOW7_00175</name>
</gene>
<keyword evidence="4" id="KW-0975">Bacterial flagellum</keyword>
<comment type="caution">
    <text evidence="6">The sequence shown here is derived from an EMBL/GenBank/DDBJ whole genome shotgun (WGS) entry which is preliminary data.</text>
</comment>
<keyword evidence="6" id="KW-0282">Flagellum</keyword>
<dbReference type="Gene3D" id="1.20.1330.10">
    <property type="entry name" value="f41 fragment of flagellin, N-terminal domain"/>
    <property type="match status" value="2"/>
</dbReference>
<keyword evidence="6" id="KW-0966">Cell projection</keyword>
<dbReference type="EMBL" id="JBHSBU010000001">
    <property type="protein sequence ID" value="MFC4157759.1"/>
    <property type="molecule type" value="Genomic_DNA"/>
</dbReference>
<evidence type="ECO:0000256" key="4">
    <source>
        <dbReference type="ARBA" id="ARBA00023143"/>
    </source>
</evidence>
<keyword evidence="7" id="KW-1185">Reference proteome</keyword>
<dbReference type="InterPro" id="IPR013384">
    <property type="entry name" value="Flagell_FlgL"/>
</dbReference>
<evidence type="ECO:0000259" key="5">
    <source>
        <dbReference type="Pfam" id="PF00669"/>
    </source>
</evidence>
<evidence type="ECO:0000256" key="2">
    <source>
        <dbReference type="ARBA" id="ARBA00004613"/>
    </source>
</evidence>
<dbReference type="NCBIfam" id="TIGR02550">
    <property type="entry name" value="flagell_flgL"/>
    <property type="match status" value="1"/>
</dbReference>
<dbReference type="InterPro" id="IPR001492">
    <property type="entry name" value="Flagellin"/>
</dbReference>
<comment type="similarity">
    <text evidence="3">Belongs to the bacterial flagellin family.</text>
</comment>
<name>A0ABV8MHY8_9NEIS</name>
<accession>A0ABV8MHY8</accession>
<evidence type="ECO:0000313" key="6">
    <source>
        <dbReference type="EMBL" id="MFC4157759.1"/>
    </source>
</evidence>
<evidence type="ECO:0000256" key="3">
    <source>
        <dbReference type="ARBA" id="ARBA00005709"/>
    </source>
</evidence>
<sequence>MRVATSSIYNMAVFHLQNRESDLYKLQNQLSTGRKILTPSDDPVASARSLDLSQSTRLNDQYIENGQYADGTLSLAESNLQHSITVIQSIQQLAIQSGNPALTSAEKKMIEADIRGKYQELLAVANSTDGNGQYLFSGYKGATKPFNELEYGNVTYDGDQGQRLVQISTGRQIPVSDSGADIFIKVKNGNGTFTTAMSQPGFPRSVSFPGGSTVQITRQIGQQFAPSEFRLSYDGTNYTLTRLSDGSSEQFDHNTLSAGYSSAAFGINLQSQTAAPPVNSTHTLDLTLQKNQGTGVVSPGVVVDPVRWSDPNNLQDYRIQFHVTNNPDDPSGNTKITRYDIVDSRNYLGDGVTPNPNYNRSMIDGFDYNTGDRIDTLPATPNAFPRLYKPGTDIEFRQLPGETGLQPGWDFGAKISVDGKPVDGDSFRLQASRNVDLFSTLGDFAKALTSYTEEDMGRAEFQNHLNTALQQLNNSLGNILTTQSNIGARLKEMESVNNTNTDLNLQYKRTISGLTDIDYASAISDFSLTQTYLDAARKSFSSVQGLSLFQYIS</sequence>
<proteinExistence type="inferred from homology"/>
<evidence type="ECO:0000313" key="7">
    <source>
        <dbReference type="Proteomes" id="UP001595791"/>
    </source>
</evidence>
<evidence type="ECO:0000256" key="1">
    <source>
        <dbReference type="ARBA" id="ARBA00004365"/>
    </source>
</evidence>
<reference evidence="7" key="1">
    <citation type="journal article" date="2019" name="Int. J. Syst. Evol. Microbiol.">
        <title>The Global Catalogue of Microorganisms (GCM) 10K type strain sequencing project: providing services to taxonomists for standard genome sequencing and annotation.</title>
        <authorList>
            <consortium name="The Broad Institute Genomics Platform"/>
            <consortium name="The Broad Institute Genome Sequencing Center for Infectious Disease"/>
            <person name="Wu L."/>
            <person name="Ma J."/>
        </authorList>
    </citation>
    <scope>NUCLEOTIDE SEQUENCE [LARGE SCALE GENOMIC DNA]</scope>
    <source>
        <strain evidence="7">LMG 29894</strain>
    </source>
</reference>
<dbReference type="SUPFAM" id="SSF64518">
    <property type="entry name" value="Phase 1 flagellin"/>
    <property type="match status" value="1"/>
</dbReference>
<dbReference type="Pfam" id="PF00669">
    <property type="entry name" value="Flagellin_N"/>
    <property type="match status" value="1"/>
</dbReference>
<dbReference type="RefSeq" id="WP_378159734.1">
    <property type="nucleotide sequence ID" value="NZ_JBHSBU010000001.1"/>
</dbReference>
<comment type="subcellular location">
    <subcellularLocation>
        <location evidence="1">Bacterial flagellum</location>
    </subcellularLocation>
    <subcellularLocation>
        <location evidence="2">Secreted</location>
    </subcellularLocation>
</comment>
<keyword evidence="6" id="KW-0969">Cilium</keyword>
<dbReference type="InterPro" id="IPR001029">
    <property type="entry name" value="Flagellin_N"/>
</dbReference>
<protein>
    <submittedName>
        <fullName evidence="6">Flagellar hook-associated protein FlgL</fullName>
    </submittedName>
</protein>